<dbReference type="InterPro" id="IPR021398">
    <property type="entry name" value="DUF3037"/>
</dbReference>
<sequence>MRAVELYDYAIVRVVPRVEREEFINAGAIVSCQRTGFLQAAVELDEDRLLALDPWADVPLVRRHLEVIATICAGSPQGGPIAALSDRARFHWLTARRSSIIQTSAVHTGRCDDPAALLEHLMRCMVRPLPRRSPPAAGDGGCNT</sequence>
<reference evidence="1 2" key="1">
    <citation type="submission" date="2018-03" db="EMBL/GenBank/DDBJ databases">
        <title>Genome sequencing of Melaminivora sp.</title>
        <authorList>
            <person name="Kim S.-J."/>
            <person name="Heo J."/>
            <person name="Ahn J.-H."/>
            <person name="Kwon S.-W."/>
        </authorList>
    </citation>
    <scope>NUCLEOTIDE SEQUENCE [LARGE SCALE GENOMIC DNA]</scope>
    <source>
        <strain evidence="1 2">SC2-9</strain>
    </source>
</reference>
<evidence type="ECO:0000313" key="2">
    <source>
        <dbReference type="Proteomes" id="UP000237925"/>
    </source>
</evidence>
<dbReference type="Pfam" id="PF11236">
    <property type="entry name" value="DUF3037"/>
    <property type="match status" value="1"/>
</dbReference>
<dbReference type="RefSeq" id="WP_106682388.1">
    <property type="nucleotide sequence ID" value="NZ_CP027667.1"/>
</dbReference>
<keyword evidence="2" id="KW-1185">Reference proteome</keyword>
<evidence type="ECO:0000313" key="1">
    <source>
        <dbReference type="EMBL" id="AVO47905.1"/>
    </source>
</evidence>
<protein>
    <submittedName>
        <fullName evidence="1">DUF3037 domain-containing protein</fullName>
    </submittedName>
</protein>
<dbReference type="KEGG" id="mela:C6568_00505"/>
<dbReference type="AlphaFoldDB" id="A0A2R3Q7Y6"/>
<proteinExistence type="predicted"/>
<dbReference type="Proteomes" id="UP000237925">
    <property type="component" value="Chromosome"/>
</dbReference>
<dbReference type="EMBL" id="CP027667">
    <property type="protein sequence ID" value="AVO47905.1"/>
    <property type="molecule type" value="Genomic_DNA"/>
</dbReference>
<dbReference type="OrthoDB" id="9803207at2"/>
<gene>
    <name evidence="1" type="ORF">C6568_00505</name>
</gene>
<organism evidence="1 2">
    <name type="scientific">Melaminivora suipulveris</name>
    <dbReference type="NCBI Taxonomy" id="2109913"/>
    <lineage>
        <taxon>Bacteria</taxon>
        <taxon>Pseudomonadati</taxon>
        <taxon>Pseudomonadota</taxon>
        <taxon>Betaproteobacteria</taxon>
        <taxon>Burkholderiales</taxon>
        <taxon>Comamonadaceae</taxon>
        <taxon>Melaminivora</taxon>
    </lineage>
</organism>
<accession>A0A2R3Q7Y6</accession>
<name>A0A2R3Q7Y6_9BURK</name>